<name>A0AA39XHD6_9PEZI</name>
<evidence type="ECO:0000313" key="2">
    <source>
        <dbReference type="EMBL" id="KAK0633135.1"/>
    </source>
</evidence>
<dbReference type="AlphaFoldDB" id="A0AA39XHD6"/>
<organism evidence="2 3">
    <name type="scientific">Immersiella caudata</name>
    <dbReference type="NCBI Taxonomy" id="314043"/>
    <lineage>
        <taxon>Eukaryota</taxon>
        <taxon>Fungi</taxon>
        <taxon>Dikarya</taxon>
        <taxon>Ascomycota</taxon>
        <taxon>Pezizomycotina</taxon>
        <taxon>Sordariomycetes</taxon>
        <taxon>Sordariomycetidae</taxon>
        <taxon>Sordariales</taxon>
        <taxon>Lasiosphaeriaceae</taxon>
        <taxon>Immersiella</taxon>
    </lineage>
</organism>
<feature type="compositionally biased region" description="Low complexity" evidence="1">
    <location>
        <begin position="158"/>
        <end position="167"/>
    </location>
</feature>
<feature type="compositionally biased region" description="Polar residues" evidence="1">
    <location>
        <begin position="168"/>
        <end position="188"/>
    </location>
</feature>
<dbReference type="EMBL" id="JAULSU010000001">
    <property type="protein sequence ID" value="KAK0633135.1"/>
    <property type="molecule type" value="Genomic_DNA"/>
</dbReference>
<keyword evidence="3" id="KW-1185">Reference proteome</keyword>
<proteinExistence type="predicted"/>
<feature type="region of interest" description="Disordered" evidence="1">
    <location>
        <begin position="112"/>
        <end position="188"/>
    </location>
</feature>
<sequence length="201" mass="22198">MLSILIISRDSSLETSRFSRAICSLHHPGLAFWLNPRTALVSNQLMQIGRGGRGCSIKSSHGLAHRPTLNCIPDPFPARRILNSDRACLGGQSSEEGLQLHQRTNSLRIPQPRGIRSELESPGLGKWRERVRQPSPGPIAKSQQELHSEKKKTPPALPGRLLLRGNPSCHSDSSLTYNRRQPFTDPSPQFSLAMAMTAAEQ</sequence>
<comment type="caution">
    <text evidence="2">The sequence shown here is derived from an EMBL/GenBank/DDBJ whole genome shotgun (WGS) entry which is preliminary data.</text>
</comment>
<evidence type="ECO:0000313" key="3">
    <source>
        <dbReference type="Proteomes" id="UP001175000"/>
    </source>
</evidence>
<dbReference type="Proteomes" id="UP001175000">
    <property type="component" value="Unassembled WGS sequence"/>
</dbReference>
<protein>
    <submittedName>
        <fullName evidence="2">Uncharacterized protein</fullName>
    </submittedName>
</protein>
<gene>
    <name evidence="2" type="ORF">B0T14DRAFT_54305</name>
</gene>
<evidence type="ECO:0000256" key="1">
    <source>
        <dbReference type="SAM" id="MobiDB-lite"/>
    </source>
</evidence>
<accession>A0AA39XHD6</accession>
<reference evidence="2" key="1">
    <citation type="submission" date="2023-06" db="EMBL/GenBank/DDBJ databases">
        <title>Genome-scale phylogeny and comparative genomics of the fungal order Sordariales.</title>
        <authorList>
            <consortium name="Lawrence Berkeley National Laboratory"/>
            <person name="Hensen N."/>
            <person name="Bonometti L."/>
            <person name="Westerberg I."/>
            <person name="Brannstrom I.O."/>
            <person name="Guillou S."/>
            <person name="Cros-Aarteil S."/>
            <person name="Calhoun S."/>
            <person name="Haridas S."/>
            <person name="Kuo A."/>
            <person name="Mondo S."/>
            <person name="Pangilinan J."/>
            <person name="Riley R."/>
            <person name="Labutti K."/>
            <person name="Andreopoulos B."/>
            <person name="Lipzen A."/>
            <person name="Chen C."/>
            <person name="Yanf M."/>
            <person name="Daum C."/>
            <person name="Ng V."/>
            <person name="Clum A."/>
            <person name="Steindorff A."/>
            <person name="Ohm R."/>
            <person name="Martin F."/>
            <person name="Silar P."/>
            <person name="Natvig D."/>
            <person name="Lalanne C."/>
            <person name="Gautier V."/>
            <person name="Ament-Velasquez S.L."/>
            <person name="Kruys A."/>
            <person name="Hutchinson M.I."/>
            <person name="Powell A.J."/>
            <person name="Barry K."/>
            <person name="Miller A.N."/>
            <person name="Grigoriev I.V."/>
            <person name="Debuchy R."/>
            <person name="Gladieux P."/>
            <person name="Thoren M.H."/>
            <person name="Johannesson H."/>
        </authorList>
    </citation>
    <scope>NUCLEOTIDE SEQUENCE</scope>
    <source>
        <strain evidence="2">CBS 606.72</strain>
    </source>
</reference>